<dbReference type="EMBL" id="CP062796">
    <property type="protein sequence ID" value="QUL99602.1"/>
    <property type="molecule type" value="Genomic_DNA"/>
</dbReference>
<evidence type="ECO:0000259" key="17">
    <source>
        <dbReference type="Pfam" id="PF02769"/>
    </source>
</evidence>
<dbReference type="PANTHER" id="PTHR10520:SF12">
    <property type="entry name" value="TRIFUNCTIONAL PURINE BIOSYNTHETIC PROTEIN ADENOSINE-3"/>
    <property type="match status" value="1"/>
</dbReference>
<comment type="pathway">
    <text evidence="2 15">Purine metabolism; IMP biosynthesis via de novo pathway; 5-amino-1-(5-phospho-D-ribosyl)imidazole from N(2)-formyl-N(1)-(5-phospho-D-ribosyl)glycinamide: step 2/2.</text>
</comment>
<dbReference type="NCBIfam" id="TIGR00878">
    <property type="entry name" value="purM"/>
    <property type="match status" value="1"/>
</dbReference>
<dbReference type="HAMAP" id="MF_00741">
    <property type="entry name" value="AIRS"/>
    <property type="match status" value="1"/>
</dbReference>
<dbReference type="InterPro" id="IPR016188">
    <property type="entry name" value="PurM-like_N"/>
</dbReference>
<feature type="domain" description="PurM-like N-terminal" evidence="16">
    <location>
        <begin position="78"/>
        <end position="183"/>
    </location>
</feature>
<evidence type="ECO:0000256" key="9">
    <source>
        <dbReference type="ARBA" id="ARBA00022755"/>
    </source>
</evidence>
<dbReference type="GO" id="GO:0005524">
    <property type="term" value="F:ATP binding"/>
    <property type="evidence" value="ECO:0007669"/>
    <property type="project" value="UniProtKB-KW"/>
</dbReference>
<keyword evidence="8 15" id="KW-0547">Nucleotide-binding</keyword>
<evidence type="ECO:0000259" key="16">
    <source>
        <dbReference type="Pfam" id="PF00586"/>
    </source>
</evidence>
<dbReference type="SUPFAM" id="SSF55326">
    <property type="entry name" value="PurM N-terminal domain-like"/>
    <property type="match status" value="1"/>
</dbReference>
<keyword evidence="7 15" id="KW-0436">Ligase</keyword>
<reference evidence="18" key="2">
    <citation type="journal article" date="2023" name="Biology">
        <title>Prokaryotic Life Associated with Coal-Fire Gas Vents Revealed by Metagenomics.</title>
        <authorList>
            <person name="Kadnikov V.V."/>
            <person name="Mardanov A.V."/>
            <person name="Beletsky A.V."/>
            <person name="Karnachuk O.V."/>
            <person name="Ravin N.V."/>
        </authorList>
    </citation>
    <scope>NUCLEOTIDE SEQUENCE</scope>
    <source>
        <strain evidence="18">Bu02</strain>
    </source>
</reference>
<dbReference type="AlphaFoldDB" id="A0AAT9LG95"/>
<dbReference type="SUPFAM" id="SSF56042">
    <property type="entry name" value="PurM C-terminal domain-like"/>
    <property type="match status" value="1"/>
</dbReference>
<evidence type="ECO:0000256" key="2">
    <source>
        <dbReference type="ARBA" id="ARBA00004686"/>
    </source>
</evidence>
<dbReference type="PANTHER" id="PTHR10520">
    <property type="entry name" value="TRIFUNCTIONAL PURINE BIOSYNTHETIC PROTEIN ADENOSINE-3-RELATED"/>
    <property type="match status" value="1"/>
</dbReference>
<keyword evidence="9 15" id="KW-0658">Purine biosynthesis</keyword>
<dbReference type="Gene3D" id="3.30.1330.10">
    <property type="entry name" value="PurM-like, N-terminal domain"/>
    <property type="match status" value="1"/>
</dbReference>
<dbReference type="FunFam" id="3.30.1330.10:FF:000001">
    <property type="entry name" value="Phosphoribosylformylglycinamidine cyclo-ligase"/>
    <property type="match status" value="1"/>
</dbReference>
<comment type="subcellular location">
    <subcellularLocation>
        <location evidence="1 15">Cytoplasm</location>
    </subcellularLocation>
</comment>
<dbReference type="KEGG" id="fcz:IMF26_05775"/>
<evidence type="ECO:0000256" key="12">
    <source>
        <dbReference type="ARBA" id="ARBA00032931"/>
    </source>
</evidence>
<protein>
    <recommendedName>
        <fullName evidence="5 15">Phosphoribosylformylglycinamidine cyclo-ligase</fullName>
        <ecNumber evidence="4 15">6.3.3.1</ecNumber>
    </recommendedName>
    <alternativeName>
        <fullName evidence="12 15">AIR synthase</fullName>
    </alternativeName>
    <alternativeName>
        <fullName evidence="13 15">AIRS</fullName>
    </alternativeName>
    <alternativeName>
        <fullName evidence="11 15">Phosphoribosyl-aminoimidazole synthetase</fullName>
    </alternativeName>
</protein>
<keyword evidence="6 15" id="KW-0963">Cytoplasm</keyword>
<comment type="similarity">
    <text evidence="3 15">Belongs to the AIR synthase family.</text>
</comment>
<evidence type="ECO:0000256" key="5">
    <source>
        <dbReference type="ARBA" id="ARBA00020367"/>
    </source>
</evidence>
<dbReference type="InterPro" id="IPR036921">
    <property type="entry name" value="PurM-like_N_sf"/>
</dbReference>
<dbReference type="Pfam" id="PF00586">
    <property type="entry name" value="AIRS"/>
    <property type="match status" value="1"/>
</dbReference>
<dbReference type="Pfam" id="PF02769">
    <property type="entry name" value="AIRS_C"/>
    <property type="match status" value="1"/>
</dbReference>
<evidence type="ECO:0000256" key="14">
    <source>
        <dbReference type="ARBA" id="ARBA00049057"/>
    </source>
</evidence>
<dbReference type="InterPro" id="IPR004733">
    <property type="entry name" value="PurM_cligase"/>
</dbReference>
<dbReference type="CDD" id="cd02196">
    <property type="entry name" value="PurM"/>
    <property type="match status" value="1"/>
</dbReference>
<evidence type="ECO:0000256" key="15">
    <source>
        <dbReference type="HAMAP-Rule" id="MF_00741"/>
    </source>
</evidence>
<dbReference type="GO" id="GO:0046084">
    <property type="term" value="P:adenine biosynthetic process"/>
    <property type="evidence" value="ECO:0007669"/>
    <property type="project" value="TreeGrafter"/>
</dbReference>
<feature type="domain" description="PurM-like C-terminal" evidence="17">
    <location>
        <begin position="195"/>
        <end position="357"/>
    </location>
</feature>
<dbReference type="GO" id="GO:0006189">
    <property type="term" value="P:'de novo' IMP biosynthetic process"/>
    <property type="evidence" value="ECO:0007669"/>
    <property type="project" value="UniProtKB-UniRule"/>
</dbReference>
<dbReference type="GO" id="GO:0004641">
    <property type="term" value="F:phosphoribosylformylglycinamidine cyclo-ligase activity"/>
    <property type="evidence" value="ECO:0007669"/>
    <property type="project" value="UniProtKB-UniRule"/>
</dbReference>
<reference evidence="18" key="1">
    <citation type="submission" date="2020-10" db="EMBL/GenBank/DDBJ databases">
        <authorList>
            <person name="Kadnikov V."/>
            <person name="Beletsky A.V."/>
            <person name="Mardanov A.V."/>
            <person name="Karnachuk O.V."/>
            <person name="Ravin N.V."/>
        </authorList>
    </citation>
    <scope>NUCLEOTIDE SEQUENCE</scope>
    <source>
        <strain evidence="18">Bu02</strain>
    </source>
</reference>
<evidence type="ECO:0000256" key="10">
    <source>
        <dbReference type="ARBA" id="ARBA00022840"/>
    </source>
</evidence>
<evidence type="ECO:0000256" key="6">
    <source>
        <dbReference type="ARBA" id="ARBA00022490"/>
    </source>
</evidence>
<dbReference type="InterPro" id="IPR036676">
    <property type="entry name" value="PurM-like_C_sf"/>
</dbReference>
<dbReference type="Gene3D" id="3.90.650.10">
    <property type="entry name" value="PurM-like C-terminal domain"/>
    <property type="match status" value="1"/>
</dbReference>
<dbReference type="InterPro" id="IPR010918">
    <property type="entry name" value="PurM-like_C_dom"/>
</dbReference>
<organism evidence="18">
    <name type="scientific">Candidatus Fermentithermobacillus carboniphilus</name>
    <dbReference type="NCBI Taxonomy" id="3085328"/>
    <lineage>
        <taxon>Bacteria</taxon>
        <taxon>Bacillati</taxon>
        <taxon>Bacillota</taxon>
        <taxon>Candidatus Fermentithermobacillia</taxon>
        <taxon>Candidatus Fermentithermobacillales</taxon>
        <taxon>Candidatus Fermentithermobacillaceae</taxon>
        <taxon>Candidatus Fermentithermobacillus</taxon>
    </lineage>
</organism>
<keyword evidence="10 15" id="KW-0067">ATP-binding</keyword>
<gene>
    <name evidence="15" type="primary">purM</name>
    <name evidence="18" type="ORF">IMF26_05775</name>
</gene>
<evidence type="ECO:0000256" key="4">
    <source>
        <dbReference type="ARBA" id="ARBA00013047"/>
    </source>
</evidence>
<dbReference type="GO" id="GO:0005829">
    <property type="term" value="C:cytosol"/>
    <property type="evidence" value="ECO:0007669"/>
    <property type="project" value="TreeGrafter"/>
</dbReference>
<sequence>MTGKAVFDVKDGENRVVSDAGLDLPAYKKAGVDIDGAAASVRKIKELARATQDSHVISGVGGFSGLYHAGALGFRDLVLSAGADGVGTKVKIAQAVGKHDTVGIDLVAMNVDDVVTSGATPLFFLDYIAIGRLNPKTVEDIVKGIVEGCRMARCVLLGGETAQMSDVYEENEYDLAGFCVGAVEKTRIIDGRNIKPGDVLIGLESSGLHSNGYTLARKVLLEKAGLKLDQHIGELGRSLAEELLEPTRIYAPLILELRESVPLKGVAHITGGGIYDNVSRILPPGMRIEITKNWNVPRIFDLIQKLGDISLDEMYRVFNMGVGMVLVVSPDDAGATLRKACDSGVGAFEVGVVREEKK</sequence>
<dbReference type="GO" id="GO:0004637">
    <property type="term" value="F:phosphoribosylamine-glycine ligase activity"/>
    <property type="evidence" value="ECO:0007669"/>
    <property type="project" value="TreeGrafter"/>
</dbReference>
<evidence type="ECO:0000256" key="13">
    <source>
        <dbReference type="ARBA" id="ARBA00033093"/>
    </source>
</evidence>
<evidence type="ECO:0000256" key="11">
    <source>
        <dbReference type="ARBA" id="ARBA00031908"/>
    </source>
</evidence>
<accession>A0AAT9LG95</accession>
<evidence type="ECO:0000256" key="1">
    <source>
        <dbReference type="ARBA" id="ARBA00004496"/>
    </source>
</evidence>
<dbReference type="EC" id="6.3.3.1" evidence="4 15"/>
<proteinExistence type="inferred from homology"/>
<evidence type="ECO:0000256" key="3">
    <source>
        <dbReference type="ARBA" id="ARBA00010280"/>
    </source>
</evidence>
<dbReference type="FunFam" id="3.90.650.10:FF:000011">
    <property type="entry name" value="Phosphoribosylformylglycinamidine cyclo-ligase"/>
    <property type="match status" value="1"/>
</dbReference>
<name>A0AAT9LG95_9FIRM</name>
<evidence type="ECO:0000256" key="8">
    <source>
        <dbReference type="ARBA" id="ARBA00022741"/>
    </source>
</evidence>
<evidence type="ECO:0000256" key="7">
    <source>
        <dbReference type="ARBA" id="ARBA00022598"/>
    </source>
</evidence>
<comment type="catalytic activity">
    <reaction evidence="14 15">
        <text>2-formamido-N(1)-(5-O-phospho-beta-D-ribosyl)acetamidine + ATP = 5-amino-1-(5-phospho-beta-D-ribosyl)imidazole + ADP + phosphate + H(+)</text>
        <dbReference type="Rhea" id="RHEA:23032"/>
        <dbReference type="ChEBI" id="CHEBI:15378"/>
        <dbReference type="ChEBI" id="CHEBI:30616"/>
        <dbReference type="ChEBI" id="CHEBI:43474"/>
        <dbReference type="ChEBI" id="CHEBI:137981"/>
        <dbReference type="ChEBI" id="CHEBI:147287"/>
        <dbReference type="ChEBI" id="CHEBI:456216"/>
        <dbReference type="EC" id="6.3.3.1"/>
    </reaction>
</comment>
<evidence type="ECO:0000313" key="18">
    <source>
        <dbReference type="EMBL" id="QUL99602.1"/>
    </source>
</evidence>